<accession>A0A426TS57</accession>
<sequence length="486" mass="50603">MLITTTTGPLLQTASDLAVLFSPEGAALPAEVAALLEPSDFTGKAKELRLLYPRGVLPIKRLLLLGLGKAEKLDGEALRQAAATAVRQAQELQVAAFTLGLFGAPTLPAGELGQVLAEGLELGAYRFDRYRTGLTPAQQFVVEQATIVTEAANDDLAAGVALGQVVARGVALARDLVNAPGGALPPSALAAAAIALGQRGGLKVTVMDKPQLVEQGFGGLLAVGQGSANEPYFIVLEHGAPAEGQPTLCLVGKGITFDSGGLSLKPADSMVTMKMDMGGSAAVLGAMQVLAELQLPLHVVGLIATAENMPSATAYRPDDVLTTLSGKTVEVLNTDAEGRIVLADALFYAQRYNPTAIIELSTLTGAIMVALGPHATGMMATDQTLADRVKQASETSGERVWQMPLWDEYREMIKSEIADIKNTGGRMGGALTAAAFLSHFVGDFPFVHLDIAGTAFTEKPSKGYQTHGATGVGVRLLTAFLRSYVG</sequence>
<evidence type="ECO:0000256" key="5">
    <source>
        <dbReference type="ARBA" id="ARBA00022670"/>
    </source>
</evidence>
<evidence type="ECO:0000256" key="7">
    <source>
        <dbReference type="ARBA" id="ARBA00049972"/>
    </source>
</evidence>
<organism evidence="10 11">
    <name type="scientific">Candidatus Viridilinea halotolerans</name>
    <dbReference type="NCBI Taxonomy" id="2491704"/>
    <lineage>
        <taxon>Bacteria</taxon>
        <taxon>Bacillati</taxon>
        <taxon>Chloroflexota</taxon>
        <taxon>Chloroflexia</taxon>
        <taxon>Chloroflexales</taxon>
        <taxon>Chloroflexineae</taxon>
        <taxon>Oscillochloridaceae</taxon>
        <taxon>Candidatus Viridilinea</taxon>
    </lineage>
</organism>
<dbReference type="NCBIfam" id="NF002074">
    <property type="entry name" value="PRK00913.1-4"/>
    <property type="match status" value="1"/>
</dbReference>
<reference evidence="10 11" key="1">
    <citation type="submission" date="2018-12" db="EMBL/GenBank/DDBJ databases">
        <title>Genome Sequence of Candidatus Viridilinea halotolerans isolated from saline sulfide-rich spring.</title>
        <authorList>
            <person name="Grouzdev D.S."/>
            <person name="Burganskaya E.I."/>
            <person name="Krutkina M.S."/>
            <person name="Sukhacheva M.V."/>
            <person name="Gorlenko V.M."/>
        </authorList>
    </citation>
    <scope>NUCLEOTIDE SEQUENCE [LARGE SCALE GENOMIC DNA]</scope>
    <source>
        <strain evidence="10">Chok-6</strain>
    </source>
</reference>
<dbReference type="PANTHER" id="PTHR11963:SF23">
    <property type="entry name" value="CYTOSOL AMINOPEPTIDASE"/>
    <property type="match status" value="1"/>
</dbReference>
<keyword evidence="5 8" id="KW-0645">Protease</keyword>
<feature type="active site" evidence="8">
    <location>
        <position position="339"/>
    </location>
</feature>
<feature type="active site" evidence="8">
    <location>
        <position position="265"/>
    </location>
</feature>
<dbReference type="GO" id="GO:0070006">
    <property type="term" value="F:metalloaminopeptidase activity"/>
    <property type="evidence" value="ECO:0007669"/>
    <property type="project" value="InterPro"/>
</dbReference>
<feature type="domain" description="Cytosol aminopeptidase" evidence="9">
    <location>
        <begin position="333"/>
        <end position="340"/>
    </location>
</feature>
<dbReference type="InterPro" id="IPR023042">
    <property type="entry name" value="Peptidase_M17_leu_NH2_pept"/>
</dbReference>
<feature type="binding site" evidence="8">
    <location>
        <position position="258"/>
    </location>
    <ligand>
        <name>Mn(2+)</name>
        <dbReference type="ChEBI" id="CHEBI:29035"/>
        <label>1</label>
    </ligand>
</feature>
<comment type="subcellular location">
    <subcellularLocation>
        <location evidence="8">Cytoplasm</location>
    </subcellularLocation>
</comment>
<dbReference type="GO" id="GO:0006508">
    <property type="term" value="P:proteolysis"/>
    <property type="evidence" value="ECO:0007669"/>
    <property type="project" value="UniProtKB-KW"/>
</dbReference>
<gene>
    <name evidence="8" type="primary">pepA</name>
    <name evidence="10" type="ORF">EI684_20230</name>
</gene>
<dbReference type="PROSITE" id="PS00631">
    <property type="entry name" value="CYTOSOL_AP"/>
    <property type="match status" value="1"/>
</dbReference>
<feature type="binding site" evidence="8">
    <location>
        <position position="337"/>
    </location>
    <ligand>
        <name>Mn(2+)</name>
        <dbReference type="ChEBI" id="CHEBI:29035"/>
        <label>1</label>
    </ligand>
</feature>
<dbReference type="Pfam" id="PF00883">
    <property type="entry name" value="Peptidase_M17"/>
    <property type="match status" value="1"/>
</dbReference>
<dbReference type="Pfam" id="PF02789">
    <property type="entry name" value="Peptidase_M17_N"/>
    <property type="match status" value="1"/>
</dbReference>
<proteinExistence type="inferred from homology"/>
<comment type="catalytic activity">
    <reaction evidence="1 8">
        <text>Release of an N-terminal amino acid, Xaa-|-Yaa-, in which Xaa is preferably Leu, but may be other amino acids including Pro although not Arg or Lys, and Yaa may be Pro. Amino acid amides and methyl esters are also readily hydrolyzed, but rates on arylamides are exceedingly low.</text>
        <dbReference type="EC" id="3.4.11.1"/>
    </reaction>
</comment>
<dbReference type="NCBIfam" id="NF002073">
    <property type="entry name" value="PRK00913.1-2"/>
    <property type="match status" value="1"/>
</dbReference>
<dbReference type="SUPFAM" id="SSF53187">
    <property type="entry name" value="Zn-dependent exopeptidases"/>
    <property type="match status" value="1"/>
</dbReference>
<dbReference type="EC" id="3.4.11.1" evidence="8"/>
<dbReference type="Proteomes" id="UP000280307">
    <property type="component" value="Unassembled WGS sequence"/>
</dbReference>
<evidence type="ECO:0000256" key="4">
    <source>
        <dbReference type="ARBA" id="ARBA00022438"/>
    </source>
</evidence>
<dbReference type="InterPro" id="IPR008283">
    <property type="entry name" value="Peptidase_M17_N"/>
</dbReference>
<comment type="caution">
    <text evidence="10">The sequence shown here is derived from an EMBL/GenBank/DDBJ whole genome shotgun (WGS) entry which is preliminary data.</text>
</comment>
<keyword evidence="4 8" id="KW-0031">Aminopeptidase</keyword>
<keyword evidence="8" id="KW-0963">Cytoplasm</keyword>
<feature type="binding site" evidence="8">
    <location>
        <position position="337"/>
    </location>
    <ligand>
        <name>Mn(2+)</name>
        <dbReference type="ChEBI" id="CHEBI:29035"/>
        <label>2</label>
    </ligand>
</feature>
<protein>
    <recommendedName>
        <fullName evidence="8">Probable cytosol aminopeptidase</fullName>
        <ecNumber evidence="8">3.4.11.1</ecNumber>
    </recommendedName>
    <alternativeName>
        <fullName evidence="8">Leucine aminopeptidase</fullName>
        <shortName evidence="8">LAP</shortName>
        <ecNumber evidence="8">3.4.11.10</ecNumber>
    </alternativeName>
    <alternativeName>
        <fullName evidence="8">Leucyl aminopeptidase</fullName>
    </alternativeName>
</protein>
<name>A0A426TS57_9CHLR</name>
<feature type="binding site" evidence="8">
    <location>
        <position position="335"/>
    </location>
    <ligand>
        <name>Mn(2+)</name>
        <dbReference type="ChEBI" id="CHEBI:29035"/>
        <label>1</label>
    </ligand>
</feature>
<dbReference type="NCBIfam" id="NF002083">
    <property type="entry name" value="PRK00913.3-5"/>
    <property type="match status" value="1"/>
</dbReference>
<comment type="cofactor">
    <cofactor evidence="8">
        <name>Mn(2+)</name>
        <dbReference type="ChEBI" id="CHEBI:29035"/>
    </cofactor>
    <text evidence="8">Binds 2 manganese ions per subunit.</text>
</comment>
<evidence type="ECO:0000256" key="8">
    <source>
        <dbReference type="HAMAP-Rule" id="MF_00181"/>
    </source>
</evidence>
<dbReference type="Gene3D" id="3.40.220.10">
    <property type="entry name" value="Leucine Aminopeptidase, subunit E, domain 1"/>
    <property type="match status" value="1"/>
</dbReference>
<feature type="binding site" evidence="8">
    <location>
        <position position="258"/>
    </location>
    <ligand>
        <name>Mn(2+)</name>
        <dbReference type="ChEBI" id="CHEBI:29035"/>
        <label>2</label>
    </ligand>
</feature>
<evidence type="ECO:0000256" key="6">
    <source>
        <dbReference type="ARBA" id="ARBA00022801"/>
    </source>
</evidence>
<dbReference type="EMBL" id="RSAS01000833">
    <property type="protein sequence ID" value="RRR66713.1"/>
    <property type="molecule type" value="Genomic_DNA"/>
</dbReference>
<dbReference type="InterPro" id="IPR043472">
    <property type="entry name" value="Macro_dom-like"/>
</dbReference>
<comment type="similarity">
    <text evidence="3 8">Belongs to the peptidase M17 family.</text>
</comment>
<dbReference type="SUPFAM" id="SSF52949">
    <property type="entry name" value="Macro domain-like"/>
    <property type="match status" value="1"/>
</dbReference>
<dbReference type="PANTHER" id="PTHR11963">
    <property type="entry name" value="LEUCINE AMINOPEPTIDASE-RELATED"/>
    <property type="match status" value="1"/>
</dbReference>
<dbReference type="GO" id="GO:0030145">
    <property type="term" value="F:manganese ion binding"/>
    <property type="evidence" value="ECO:0007669"/>
    <property type="project" value="UniProtKB-UniRule"/>
</dbReference>
<feature type="binding site" evidence="8">
    <location>
        <position position="253"/>
    </location>
    <ligand>
        <name>Mn(2+)</name>
        <dbReference type="ChEBI" id="CHEBI:29035"/>
        <label>2</label>
    </ligand>
</feature>
<dbReference type="AlphaFoldDB" id="A0A426TS57"/>
<evidence type="ECO:0000259" key="9">
    <source>
        <dbReference type="PROSITE" id="PS00631"/>
    </source>
</evidence>
<dbReference type="Gene3D" id="3.40.630.10">
    <property type="entry name" value="Zn peptidases"/>
    <property type="match status" value="1"/>
</dbReference>
<evidence type="ECO:0000256" key="1">
    <source>
        <dbReference type="ARBA" id="ARBA00000135"/>
    </source>
</evidence>
<dbReference type="InterPro" id="IPR000819">
    <property type="entry name" value="Peptidase_M17_C"/>
</dbReference>
<evidence type="ECO:0000256" key="3">
    <source>
        <dbReference type="ARBA" id="ARBA00009528"/>
    </source>
</evidence>
<dbReference type="PRINTS" id="PR00481">
    <property type="entry name" value="LAMNOPPTDASE"/>
</dbReference>
<comment type="catalytic activity">
    <reaction evidence="2 8">
        <text>Release of an N-terminal amino acid, preferentially leucine, but not glutamic or aspartic acids.</text>
        <dbReference type="EC" id="3.4.11.10"/>
    </reaction>
</comment>
<feature type="binding site" evidence="8">
    <location>
        <position position="276"/>
    </location>
    <ligand>
        <name>Mn(2+)</name>
        <dbReference type="ChEBI" id="CHEBI:29035"/>
        <label>2</label>
    </ligand>
</feature>
<dbReference type="HAMAP" id="MF_00181">
    <property type="entry name" value="Cytosol_peptidase_M17"/>
    <property type="match status" value="1"/>
</dbReference>
<dbReference type="EC" id="3.4.11.10" evidence="8"/>
<keyword evidence="6 8" id="KW-0378">Hydrolase</keyword>
<evidence type="ECO:0000313" key="11">
    <source>
        <dbReference type="Proteomes" id="UP000280307"/>
    </source>
</evidence>
<comment type="function">
    <text evidence="7 8">Presumably involved in the processing and regular turnover of intracellular proteins. Catalyzes the removal of unsubstituted N-terminal amino acids from various peptides.</text>
</comment>
<keyword evidence="8" id="KW-0479">Metal-binding</keyword>
<dbReference type="InterPro" id="IPR011356">
    <property type="entry name" value="Leucine_aapep/pepB"/>
</dbReference>
<keyword evidence="8" id="KW-0464">Manganese</keyword>
<evidence type="ECO:0000256" key="2">
    <source>
        <dbReference type="ARBA" id="ARBA00000967"/>
    </source>
</evidence>
<evidence type="ECO:0000313" key="10">
    <source>
        <dbReference type="EMBL" id="RRR66713.1"/>
    </source>
</evidence>
<dbReference type="GO" id="GO:0005737">
    <property type="term" value="C:cytoplasm"/>
    <property type="evidence" value="ECO:0007669"/>
    <property type="project" value="UniProtKB-SubCell"/>
</dbReference>
<dbReference type="CDD" id="cd00433">
    <property type="entry name" value="Peptidase_M17"/>
    <property type="match status" value="1"/>
</dbReference>